<dbReference type="EC" id="1.8.98.-" evidence="8"/>
<gene>
    <name evidence="8" type="ORF">CNLFYP112_00652</name>
</gene>
<organism evidence="8">
    <name type="scientific">[Clostridium] nexile</name>
    <dbReference type="NCBI Taxonomy" id="29361"/>
    <lineage>
        <taxon>Bacteria</taxon>
        <taxon>Bacillati</taxon>
        <taxon>Bacillota</taxon>
        <taxon>Clostridia</taxon>
        <taxon>Lachnospirales</taxon>
        <taxon>Lachnospiraceae</taxon>
        <taxon>Tyzzerella</taxon>
    </lineage>
</organism>
<dbReference type="PROSITE" id="PS01305">
    <property type="entry name" value="MOAA_NIFB_PQQE"/>
    <property type="match status" value="1"/>
</dbReference>
<evidence type="ECO:0000256" key="5">
    <source>
        <dbReference type="ARBA" id="ARBA00023004"/>
    </source>
</evidence>
<dbReference type="SFLD" id="SFLDS00029">
    <property type="entry name" value="Radical_SAM"/>
    <property type="match status" value="1"/>
</dbReference>
<dbReference type="EMBL" id="CACRTG010000046">
    <property type="protein sequence ID" value="VYT37153.1"/>
    <property type="molecule type" value="Genomic_DNA"/>
</dbReference>
<dbReference type="SUPFAM" id="SSF102114">
    <property type="entry name" value="Radical SAM enzymes"/>
    <property type="match status" value="1"/>
</dbReference>
<evidence type="ECO:0000259" key="7">
    <source>
        <dbReference type="PROSITE" id="PS51918"/>
    </source>
</evidence>
<keyword evidence="8" id="KW-0560">Oxidoreductase</keyword>
<reference evidence="8" key="1">
    <citation type="submission" date="2019-11" db="EMBL/GenBank/DDBJ databases">
        <authorList>
            <person name="Feng L."/>
        </authorList>
    </citation>
    <scope>NUCLEOTIDE SEQUENCE</scope>
    <source>
        <strain evidence="8">CnexileLFYP112</strain>
    </source>
</reference>
<evidence type="ECO:0000256" key="1">
    <source>
        <dbReference type="ARBA" id="ARBA00001966"/>
    </source>
</evidence>
<keyword evidence="6" id="KW-0411">Iron-sulfur</keyword>
<dbReference type="InterPro" id="IPR000385">
    <property type="entry name" value="MoaA_NifB_PqqE_Fe-S-bd_CS"/>
</dbReference>
<comment type="cofactor">
    <cofactor evidence="1">
        <name>[4Fe-4S] cluster</name>
        <dbReference type="ChEBI" id="CHEBI:49883"/>
    </cofactor>
</comment>
<evidence type="ECO:0000256" key="4">
    <source>
        <dbReference type="ARBA" id="ARBA00022723"/>
    </source>
</evidence>
<feature type="domain" description="Radical SAM core" evidence="7">
    <location>
        <begin position="101"/>
        <end position="319"/>
    </location>
</feature>
<dbReference type="GO" id="GO:0016491">
    <property type="term" value="F:oxidoreductase activity"/>
    <property type="evidence" value="ECO:0007669"/>
    <property type="project" value="UniProtKB-KW"/>
</dbReference>
<dbReference type="GO" id="GO:0051539">
    <property type="term" value="F:4 iron, 4 sulfur cluster binding"/>
    <property type="evidence" value="ECO:0007669"/>
    <property type="project" value="UniProtKB-KW"/>
</dbReference>
<name>A0A6N2W524_9FIRM</name>
<dbReference type="PANTHER" id="PTHR43273">
    <property type="entry name" value="ANAEROBIC SULFATASE-MATURATING ENZYME HOMOLOG ASLB-RELATED"/>
    <property type="match status" value="1"/>
</dbReference>
<evidence type="ECO:0000256" key="3">
    <source>
        <dbReference type="ARBA" id="ARBA00022691"/>
    </source>
</evidence>
<dbReference type="InterPro" id="IPR058240">
    <property type="entry name" value="rSAM_sf"/>
</dbReference>
<dbReference type="SFLD" id="SFLDG01067">
    <property type="entry name" value="SPASM/twitch_domain_containing"/>
    <property type="match status" value="1"/>
</dbReference>
<dbReference type="AlphaFoldDB" id="A0A6N2W524"/>
<dbReference type="Gene3D" id="3.20.20.70">
    <property type="entry name" value="Aldolase class I"/>
    <property type="match status" value="1"/>
</dbReference>
<keyword evidence="3" id="KW-0949">S-adenosyl-L-methionine</keyword>
<dbReference type="PANTHER" id="PTHR43273:SF8">
    <property type="entry name" value="RADICAL SAM DOMAIN PROTEIN"/>
    <property type="match status" value="1"/>
</dbReference>
<dbReference type="Pfam" id="PF04055">
    <property type="entry name" value="Radical_SAM"/>
    <property type="match status" value="1"/>
</dbReference>
<keyword evidence="2" id="KW-0004">4Fe-4S</keyword>
<dbReference type="GO" id="GO:0046872">
    <property type="term" value="F:metal ion binding"/>
    <property type="evidence" value="ECO:0007669"/>
    <property type="project" value="UniProtKB-KW"/>
</dbReference>
<dbReference type="PROSITE" id="PS51918">
    <property type="entry name" value="RADICAL_SAM"/>
    <property type="match status" value="1"/>
</dbReference>
<keyword evidence="4" id="KW-0479">Metal-binding</keyword>
<dbReference type="InterPro" id="IPR013785">
    <property type="entry name" value="Aldolase_TIM"/>
</dbReference>
<keyword evidence="5" id="KW-0408">Iron</keyword>
<dbReference type="CDD" id="cd01335">
    <property type="entry name" value="Radical_SAM"/>
    <property type="match status" value="1"/>
</dbReference>
<protein>
    <submittedName>
        <fullName evidence="8">Anaerobic sulfatase-maturating enzyme</fullName>
        <ecNumber evidence="8">1.8.98.-</ecNumber>
    </submittedName>
</protein>
<dbReference type="InterPro" id="IPR023867">
    <property type="entry name" value="Sulphatase_maturase_rSAM"/>
</dbReference>
<dbReference type="InterPro" id="IPR007197">
    <property type="entry name" value="rSAM"/>
</dbReference>
<sequence length="467" mass="55216">MCEMQIANDNLLFKEENHFFVFNGHNGELLDVPQSYYDLIRYLKIFNINDQNDIQKLQSFFSAKYSVEQLEKAVADIRNYFSSMEKCNEVYKAYDKKIENTNHHNGLWLNISHDCNLRCQYCFGNGGDYGNQRVLMTKEVAKKCIDIWYKQIDEKCTLFEVNFFGGEPLLNQETLIYCVNYINGLFKNRKNKVRYNITTNGTIVDERLLKLFQENHFRVSISIDGIEKIHDLNRKYVSGKGSFEDITANVKKFRKYLPKISAQITLTKEGIPYLTDAVMELWNMGINMVRSNLVFDNTIRYTYDDYKIYHNEIKRISELTYQNLINNRPYTYQNLVNKLKIIHNRKLNVNCFFWGGGAMIFSPEGERYRCYRFMEDEQHKLSDNIVELREKKPYIDKCSECWAQLLCADGCVYENSVYSNDINEPAEEWCVKTKISLEEALRLYARLIVNSPQTLDRIVGRKDYDRK</sequence>
<dbReference type="SFLD" id="SFLDG01384">
    <property type="entry name" value="thioether_bond_formation_requi"/>
    <property type="match status" value="1"/>
</dbReference>
<dbReference type="SFLD" id="SFLDG01386">
    <property type="entry name" value="main_SPASM_domain-containing"/>
    <property type="match status" value="1"/>
</dbReference>
<evidence type="ECO:0000256" key="2">
    <source>
        <dbReference type="ARBA" id="ARBA00022485"/>
    </source>
</evidence>
<evidence type="ECO:0000313" key="8">
    <source>
        <dbReference type="EMBL" id="VYT37153.1"/>
    </source>
</evidence>
<evidence type="ECO:0000256" key="6">
    <source>
        <dbReference type="ARBA" id="ARBA00023014"/>
    </source>
</evidence>
<accession>A0A6N2W524</accession>
<proteinExistence type="predicted"/>